<dbReference type="RefSeq" id="WP_078320266.1">
    <property type="nucleotide sequence ID" value="NZ_FXTS01000007.1"/>
</dbReference>
<keyword evidence="12 14" id="KW-0449">Lipoprotein</keyword>
<dbReference type="InterPro" id="IPR029046">
    <property type="entry name" value="LolA/LolB/LppX"/>
</dbReference>
<evidence type="ECO:0000256" key="13">
    <source>
        <dbReference type="HAMAP-Rule" id="MF_00233"/>
    </source>
</evidence>
<keyword evidence="10 13" id="KW-0143">Chaperone</keyword>
<dbReference type="GO" id="GO:0009279">
    <property type="term" value="C:cell outer membrane"/>
    <property type="evidence" value="ECO:0007669"/>
    <property type="project" value="UniProtKB-SubCell"/>
</dbReference>
<evidence type="ECO:0000256" key="6">
    <source>
        <dbReference type="ARBA" id="ARBA00022729"/>
    </source>
</evidence>
<dbReference type="Proteomes" id="UP000190064">
    <property type="component" value="Unassembled WGS sequence"/>
</dbReference>
<dbReference type="CDD" id="cd16326">
    <property type="entry name" value="LolB"/>
    <property type="match status" value="1"/>
</dbReference>
<keyword evidence="8 13" id="KW-0472">Membrane</keyword>
<evidence type="ECO:0000256" key="3">
    <source>
        <dbReference type="ARBA" id="ARBA00011245"/>
    </source>
</evidence>
<dbReference type="GO" id="GO:0044874">
    <property type="term" value="P:lipoprotein localization to outer membrane"/>
    <property type="evidence" value="ECO:0007669"/>
    <property type="project" value="UniProtKB-UniRule"/>
</dbReference>
<keyword evidence="11 13" id="KW-0998">Cell outer membrane</keyword>
<comment type="subcellular location">
    <subcellularLocation>
        <location evidence="1">Cell outer membrane</location>
        <topology evidence="1">Lipid-anchor</topology>
    </subcellularLocation>
</comment>
<name>A0A1T1H9P6_OCELI</name>
<evidence type="ECO:0000256" key="9">
    <source>
        <dbReference type="ARBA" id="ARBA00023139"/>
    </source>
</evidence>
<dbReference type="EMBL" id="MTSD02000006">
    <property type="protein sequence ID" value="OOV86450.1"/>
    <property type="molecule type" value="Genomic_DNA"/>
</dbReference>
<dbReference type="SUPFAM" id="SSF89392">
    <property type="entry name" value="Prokaryotic lipoproteins and lipoprotein localization factors"/>
    <property type="match status" value="1"/>
</dbReference>
<dbReference type="GO" id="GO:0015031">
    <property type="term" value="P:protein transport"/>
    <property type="evidence" value="ECO:0007669"/>
    <property type="project" value="UniProtKB-KW"/>
</dbReference>
<proteinExistence type="inferred from homology"/>
<dbReference type="NCBIfam" id="TIGR00548">
    <property type="entry name" value="lolB"/>
    <property type="match status" value="1"/>
</dbReference>
<dbReference type="Pfam" id="PF03550">
    <property type="entry name" value="LolB"/>
    <property type="match status" value="1"/>
</dbReference>
<dbReference type="HAMAP" id="MF_00233">
    <property type="entry name" value="LolB"/>
    <property type="match status" value="1"/>
</dbReference>
<keyword evidence="6" id="KW-0732">Signal</keyword>
<evidence type="ECO:0000256" key="12">
    <source>
        <dbReference type="ARBA" id="ARBA00023288"/>
    </source>
</evidence>
<evidence type="ECO:0000256" key="7">
    <source>
        <dbReference type="ARBA" id="ARBA00022927"/>
    </source>
</evidence>
<reference evidence="14" key="1">
    <citation type="submission" date="2017-02" db="EMBL/GenBank/DDBJ databases">
        <title>Draft Genome Sequence of the Salt Water Bacterium Oceanospirillum linum ATCC 11336.</title>
        <authorList>
            <person name="Trachtenberg A.M."/>
            <person name="Carney J.G."/>
            <person name="Linnane J.D."/>
            <person name="Rheaume B.A."/>
            <person name="Pitts N.L."/>
            <person name="Mykles D.L."/>
            <person name="Maclea K.S."/>
        </authorList>
    </citation>
    <scope>NUCLEOTIDE SEQUENCE [LARGE SCALE GENOMIC DNA]</scope>
    <source>
        <strain evidence="14">ATCC 11336</strain>
    </source>
</reference>
<comment type="subunit">
    <text evidence="3 13">Monomer.</text>
</comment>
<evidence type="ECO:0000256" key="4">
    <source>
        <dbReference type="ARBA" id="ARBA00016202"/>
    </source>
</evidence>
<keyword evidence="15" id="KW-1185">Reference proteome</keyword>
<dbReference type="AlphaFoldDB" id="A0A1T1H9P6"/>
<accession>A0A1T1H9P6</accession>
<protein>
    <recommendedName>
        <fullName evidence="4 13">Outer-membrane lipoprotein LolB</fullName>
    </recommendedName>
</protein>
<comment type="function">
    <text evidence="13">Plays a critical role in the incorporation of lipoproteins in the outer membrane after they are released by the LolA protein.</text>
</comment>
<evidence type="ECO:0000313" key="14">
    <source>
        <dbReference type="EMBL" id="OOV86450.1"/>
    </source>
</evidence>
<evidence type="ECO:0000256" key="11">
    <source>
        <dbReference type="ARBA" id="ARBA00023237"/>
    </source>
</evidence>
<evidence type="ECO:0000313" key="15">
    <source>
        <dbReference type="Proteomes" id="UP000190064"/>
    </source>
</evidence>
<dbReference type="InterPro" id="IPR004565">
    <property type="entry name" value="OM_lipoprot_LolB"/>
</dbReference>
<evidence type="ECO:0000256" key="5">
    <source>
        <dbReference type="ARBA" id="ARBA00022448"/>
    </source>
</evidence>
<comment type="caution">
    <text evidence="14">The sequence shown here is derived from an EMBL/GenBank/DDBJ whole genome shotgun (WGS) entry which is preliminary data.</text>
</comment>
<evidence type="ECO:0000256" key="10">
    <source>
        <dbReference type="ARBA" id="ARBA00023186"/>
    </source>
</evidence>
<gene>
    <name evidence="13" type="primary">lolB</name>
    <name evidence="14" type="ORF">BTA35_0213150</name>
</gene>
<keyword evidence="7 13" id="KW-0653">Protein transport</keyword>
<evidence type="ECO:0000256" key="8">
    <source>
        <dbReference type="ARBA" id="ARBA00023136"/>
    </source>
</evidence>
<sequence>MIPSNKITPSNKMIPSNKKYNNIRRLLRSAAISILVVLSGCGTTEPLKQASTPFMDQHNRNFSQLTHFQIEGKIRLKTKDSSDSANLQWQQEGEHYNMTLSGPFGQTGARMEGSPYQVMLTIPDKGRFIDQSPEQLLYNHFGWDLPISSLLYWIRTLPAPGSSYQSDLNQAQQIRLLQQDGWNIHYDRYRPVSSESTQSPELPGRIKVNRGQLELTLIINQWQLSAHQLARLQ</sequence>
<comment type="similarity">
    <text evidence="2 13">Belongs to the LolB family.</text>
</comment>
<keyword evidence="5 13" id="KW-0813">Transport</keyword>
<evidence type="ECO:0000256" key="1">
    <source>
        <dbReference type="ARBA" id="ARBA00004459"/>
    </source>
</evidence>
<dbReference type="Gene3D" id="2.50.20.10">
    <property type="entry name" value="Lipoprotein localisation LolA/LolB/LppX"/>
    <property type="match status" value="1"/>
</dbReference>
<organism evidence="14 15">
    <name type="scientific">Oceanospirillum linum</name>
    <dbReference type="NCBI Taxonomy" id="966"/>
    <lineage>
        <taxon>Bacteria</taxon>
        <taxon>Pseudomonadati</taxon>
        <taxon>Pseudomonadota</taxon>
        <taxon>Gammaproteobacteria</taxon>
        <taxon>Oceanospirillales</taxon>
        <taxon>Oceanospirillaceae</taxon>
        <taxon>Oceanospirillum</taxon>
    </lineage>
</organism>
<dbReference type="STRING" id="966.BTA35_0213150"/>
<keyword evidence="9" id="KW-0564">Palmitate</keyword>
<evidence type="ECO:0000256" key="2">
    <source>
        <dbReference type="ARBA" id="ARBA00009696"/>
    </source>
</evidence>